<reference evidence="2" key="1">
    <citation type="submission" date="2023-10" db="EMBL/GenBank/DDBJ databases">
        <authorList>
            <person name="Chen Y."/>
            <person name="Shah S."/>
            <person name="Dougan E. K."/>
            <person name="Thang M."/>
            <person name="Chan C."/>
        </authorList>
    </citation>
    <scope>NUCLEOTIDE SEQUENCE [LARGE SCALE GENOMIC DNA]</scope>
</reference>
<sequence length="126" mass="14206">MHPRGAYMSGPSPRGLHVRRSTTNSSPLEPERRKRKRSCQGPCLWPDLTLERKSRTEGGGQSVRLDRSWAHRLRGCVRLSILTLSLWRSSGGGWTGLKGEEEEEEEEEGGRERGREGGILVKVLRT</sequence>
<evidence type="ECO:0000313" key="3">
    <source>
        <dbReference type="Proteomes" id="UP001189429"/>
    </source>
</evidence>
<feature type="compositionally biased region" description="Acidic residues" evidence="1">
    <location>
        <begin position="100"/>
        <end position="109"/>
    </location>
</feature>
<dbReference type="Proteomes" id="UP001189429">
    <property type="component" value="Unassembled WGS sequence"/>
</dbReference>
<comment type="caution">
    <text evidence="2">The sequence shown here is derived from an EMBL/GenBank/DDBJ whole genome shotgun (WGS) entry which is preliminary data.</text>
</comment>
<evidence type="ECO:0000256" key="1">
    <source>
        <dbReference type="SAM" id="MobiDB-lite"/>
    </source>
</evidence>
<keyword evidence="3" id="KW-1185">Reference proteome</keyword>
<feature type="region of interest" description="Disordered" evidence="1">
    <location>
        <begin position="1"/>
        <end position="40"/>
    </location>
</feature>
<accession>A0ABN9V1F3</accession>
<organism evidence="2 3">
    <name type="scientific">Prorocentrum cordatum</name>
    <dbReference type="NCBI Taxonomy" id="2364126"/>
    <lineage>
        <taxon>Eukaryota</taxon>
        <taxon>Sar</taxon>
        <taxon>Alveolata</taxon>
        <taxon>Dinophyceae</taxon>
        <taxon>Prorocentrales</taxon>
        <taxon>Prorocentraceae</taxon>
        <taxon>Prorocentrum</taxon>
    </lineage>
</organism>
<feature type="region of interest" description="Disordered" evidence="1">
    <location>
        <begin position="94"/>
        <end position="126"/>
    </location>
</feature>
<protein>
    <submittedName>
        <fullName evidence="2">Uncharacterized protein</fullName>
    </submittedName>
</protein>
<evidence type="ECO:0000313" key="2">
    <source>
        <dbReference type="EMBL" id="CAK0866585.1"/>
    </source>
</evidence>
<proteinExistence type="predicted"/>
<gene>
    <name evidence="2" type="ORF">PCOR1329_LOCUS53734</name>
</gene>
<dbReference type="EMBL" id="CAUYUJ010016550">
    <property type="protein sequence ID" value="CAK0866585.1"/>
    <property type="molecule type" value="Genomic_DNA"/>
</dbReference>
<name>A0ABN9V1F3_9DINO</name>